<proteinExistence type="predicted"/>
<evidence type="ECO:0000256" key="1">
    <source>
        <dbReference type="SAM" id="MobiDB-lite"/>
    </source>
</evidence>
<name>A0AAF0U9B7_SOLVR</name>
<dbReference type="Proteomes" id="UP001234989">
    <property type="component" value="Chromosome 8"/>
</dbReference>
<evidence type="ECO:0000313" key="3">
    <source>
        <dbReference type="Proteomes" id="UP001234989"/>
    </source>
</evidence>
<feature type="region of interest" description="Disordered" evidence="1">
    <location>
        <begin position="69"/>
        <end position="92"/>
    </location>
</feature>
<sequence length="92" mass="9652">MLEVSSLKPLAGESKGFAFWVELVAPGLPSAGYLSYVACKLLHRSGVLRRAHPKGSGCRLTYALTAPPAQTGLAKPPVVTTSESNGKQDQVS</sequence>
<organism evidence="2 3">
    <name type="scientific">Solanum verrucosum</name>
    <dbReference type="NCBI Taxonomy" id="315347"/>
    <lineage>
        <taxon>Eukaryota</taxon>
        <taxon>Viridiplantae</taxon>
        <taxon>Streptophyta</taxon>
        <taxon>Embryophyta</taxon>
        <taxon>Tracheophyta</taxon>
        <taxon>Spermatophyta</taxon>
        <taxon>Magnoliopsida</taxon>
        <taxon>eudicotyledons</taxon>
        <taxon>Gunneridae</taxon>
        <taxon>Pentapetalae</taxon>
        <taxon>asterids</taxon>
        <taxon>lamiids</taxon>
        <taxon>Solanales</taxon>
        <taxon>Solanaceae</taxon>
        <taxon>Solanoideae</taxon>
        <taxon>Solaneae</taxon>
        <taxon>Solanum</taxon>
    </lineage>
</organism>
<gene>
    <name evidence="2" type="ORF">MTR67_035082</name>
</gene>
<keyword evidence="3" id="KW-1185">Reference proteome</keyword>
<dbReference type="EMBL" id="CP133619">
    <property type="protein sequence ID" value="WMV41697.1"/>
    <property type="molecule type" value="Genomic_DNA"/>
</dbReference>
<evidence type="ECO:0000313" key="2">
    <source>
        <dbReference type="EMBL" id="WMV41697.1"/>
    </source>
</evidence>
<dbReference type="AlphaFoldDB" id="A0AAF0U9B7"/>
<accession>A0AAF0U9B7</accession>
<protein>
    <submittedName>
        <fullName evidence="2">Uncharacterized protein</fullName>
    </submittedName>
</protein>
<reference evidence="2" key="1">
    <citation type="submission" date="2023-08" db="EMBL/GenBank/DDBJ databases">
        <title>A de novo genome assembly of Solanum verrucosum Schlechtendal, a Mexican diploid species geographically isolated from the other diploid A-genome species in potato relatives.</title>
        <authorList>
            <person name="Hosaka K."/>
        </authorList>
    </citation>
    <scope>NUCLEOTIDE SEQUENCE</scope>
    <source>
        <tissue evidence="2">Young leaves</tissue>
    </source>
</reference>
<feature type="compositionally biased region" description="Polar residues" evidence="1">
    <location>
        <begin position="79"/>
        <end position="92"/>
    </location>
</feature>